<name>A0A3E4UKW1_BACSE</name>
<evidence type="ECO:0000313" key="3">
    <source>
        <dbReference type="Proteomes" id="UP000261223"/>
    </source>
</evidence>
<dbReference type="PROSITE" id="PS51257">
    <property type="entry name" value="PROKAR_LIPOPROTEIN"/>
    <property type="match status" value="1"/>
</dbReference>
<feature type="signal peptide" evidence="1">
    <location>
        <begin position="1"/>
        <end position="25"/>
    </location>
</feature>
<dbReference type="PANTHER" id="PTHR37833">
    <property type="entry name" value="LIPOPROTEIN-RELATED"/>
    <property type="match status" value="1"/>
</dbReference>
<dbReference type="EMBL" id="QSSV01000020">
    <property type="protein sequence ID" value="RGM10875.1"/>
    <property type="molecule type" value="Genomic_DNA"/>
</dbReference>
<evidence type="ECO:0000256" key="1">
    <source>
        <dbReference type="SAM" id="SignalP"/>
    </source>
</evidence>
<reference evidence="2 3" key="1">
    <citation type="submission" date="2018-08" db="EMBL/GenBank/DDBJ databases">
        <title>A genome reference for cultivated species of the human gut microbiota.</title>
        <authorList>
            <person name="Zou Y."/>
            <person name="Xue W."/>
            <person name="Luo G."/>
        </authorList>
    </citation>
    <scope>NUCLEOTIDE SEQUENCE [LARGE SCALE GENOMIC DNA]</scope>
    <source>
        <strain evidence="2 3">TF03-6</strain>
    </source>
</reference>
<protein>
    <submittedName>
        <fullName evidence="2">DUF1573 domain-containing protein</fullName>
    </submittedName>
</protein>
<sequence>MKSRKKVAIYIVVSLILFSSCQNGIKNVEQLVREWEGKEIQFPPNSVFTVQGKDTIEYMGNSSSYKIVTYVDSIGCTSCKLQLLSWEEFIHRVDSVSYGKVSFLFYFHPKDKSELRLIFRRDNFEYPVCLDENDCFNKLNHFPSDMMFQTFLLDRDNKVLAIGNPVHNFKVKELYLKIIQGEISGQTKEAEAIMTEVAIDKTSISLGRFNWQKEQKATFTLKNTGNKPLAVQDVNTSCGCTSVAYSKEPVQPGRELNLEVTYKAEHPEHFNKTITVYCNTESSPLILKIMGDAE</sequence>
<organism evidence="2 3">
    <name type="scientific">Bacteroides stercoris</name>
    <dbReference type="NCBI Taxonomy" id="46506"/>
    <lineage>
        <taxon>Bacteria</taxon>
        <taxon>Pseudomonadati</taxon>
        <taxon>Bacteroidota</taxon>
        <taxon>Bacteroidia</taxon>
        <taxon>Bacteroidales</taxon>
        <taxon>Bacteroidaceae</taxon>
        <taxon>Bacteroides</taxon>
    </lineage>
</organism>
<keyword evidence="1" id="KW-0732">Signal</keyword>
<comment type="caution">
    <text evidence="2">The sequence shown here is derived from an EMBL/GenBank/DDBJ whole genome shotgun (WGS) entry which is preliminary data.</text>
</comment>
<dbReference type="Pfam" id="PF07610">
    <property type="entry name" value="DUF1573"/>
    <property type="match status" value="1"/>
</dbReference>
<evidence type="ECO:0000313" key="2">
    <source>
        <dbReference type="EMBL" id="RGM10875.1"/>
    </source>
</evidence>
<dbReference type="PANTHER" id="PTHR37833:SF1">
    <property type="entry name" value="SIGNAL PEPTIDE PROTEIN"/>
    <property type="match status" value="1"/>
</dbReference>
<dbReference type="Proteomes" id="UP000261223">
    <property type="component" value="Unassembled WGS sequence"/>
</dbReference>
<dbReference type="AlphaFoldDB" id="A0A3E4UKW1"/>
<feature type="chain" id="PRO_5017757408" evidence="1">
    <location>
        <begin position="26"/>
        <end position="294"/>
    </location>
</feature>
<accession>A0A3E4UKW1</accession>
<dbReference type="RefSeq" id="WP_117742319.1">
    <property type="nucleotide sequence ID" value="NZ_QSSV01000020.1"/>
</dbReference>
<dbReference type="InterPro" id="IPR011467">
    <property type="entry name" value="DUF1573"/>
</dbReference>
<proteinExistence type="predicted"/>
<gene>
    <name evidence="2" type="ORF">DXC34_14495</name>
</gene>
<dbReference type="InterPro" id="IPR013783">
    <property type="entry name" value="Ig-like_fold"/>
</dbReference>
<dbReference type="Gene3D" id="2.60.40.10">
    <property type="entry name" value="Immunoglobulins"/>
    <property type="match status" value="1"/>
</dbReference>